<reference evidence="15" key="1">
    <citation type="submission" date="2022-10" db="EMBL/GenBank/DDBJ databases">
        <authorList>
            <person name="Chen Y."/>
            <person name="Dougan E. K."/>
            <person name="Chan C."/>
            <person name="Rhodes N."/>
            <person name="Thang M."/>
        </authorList>
    </citation>
    <scope>NUCLEOTIDE SEQUENCE</scope>
</reference>
<comment type="similarity">
    <text evidence="3">Belongs to the 1-acyl-sn-glycerol-3-phosphate acyltransferase family.</text>
</comment>
<evidence type="ECO:0000256" key="6">
    <source>
        <dbReference type="ARBA" id="ARBA00022692"/>
    </source>
</evidence>
<comment type="pathway">
    <text evidence="2">Lipid metabolism.</text>
</comment>
<evidence type="ECO:0000256" key="4">
    <source>
        <dbReference type="ARBA" id="ARBA00022516"/>
    </source>
</evidence>
<keyword evidence="17" id="KW-1185">Reference proteome</keyword>
<keyword evidence="11" id="KW-1208">Phospholipid metabolism</keyword>
<evidence type="ECO:0000256" key="3">
    <source>
        <dbReference type="ARBA" id="ARBA00008655"/>
    </source>
</evidence>
<dbReference type="InterPro" id="IPR002123">
    <property type="entry name" value="Plipid/glycerol_acylTrfase"/>
</dbReference>
<feature type="compositionally biased region" description="Basic and acidic residues" evidence="13">
    <location>
        <begin position="23"/>
        <end position="32"/>
    </location>
</feature>
<dbReference type="PANTHER" id="PTHR23063">
    <property type="entry name" value="PHOSPHOLIPID ACYLTRANSFERASE"/>
    <property type="match status" value="1"/>
</dbReference>
<evidence type="ECO:0000313" key="16">
    <source>
        <dbReference type="EMBL" id="CAL4776344.1"/>
    </source>
</evidence>
<reference evidence="16 17" key="2">
    <citation type="submission" date="2024-05" db="EMBL/GenBank/DDBJ databases">
        <authorList>
            <person name="Chen Y."/>
            <person name="Shah S."/>
            <person name="Dougan E. K."/>
            <person name="Thang M."/>
            <person name="Chan C."/>
        </authorList>
    </citation>
    <scope>NUCLEOTIDE SEQUENCE [LARGE SCALE GENOMIC DNA]</scope>
</reference>
<dbReference type="Proteomes" id="UP001152797">
    <property type="component" value="Unassembled WGS sequence"/>
</dbReference>
<accession>A0A9P1FWN9</accession>
<evidence type="ECO:0000256" key="1">
    <source>
        <dbReference type="ARBA" id="ARBA00004370"/>
    </source>
</evidence>
<keyword evidence="4" id="KW-0444">Lipid biosynthesis</keyword>
<name>A0A9P1FWN9_9DINO</name>
<evidence type="ECO:0000256" key="10">
    <source>
        <dbReference type="ARBA" id="ARBA00023209"/>
    </source>
</evidence>
<keyword evidence="8" id="KW-0443">Lipid metabolism</keyword>
<comment type="subcellular location">
    <subcellularLocation>
        <location evidence="1">Membrane</location>
    </subcellularLocation>
</comment>
<feature type="domain" description="Phospholipid/glycerol acyltransferase" evidence="14">
    <location>
        <begin position="152"/>
        <end position="265"/>
    </location>
</feature>
<keyword evidence="10" id="KW-0594">Phospholipid biosynthesis</keyword>
<organism evidence="15">
    <name type="scientific">Cladocopium goreaui</name>
    <dbReference type="NCBI Taxonomy" id="2562237"/>
    <lineage>
        <taxon>Eukaryota</taxon>
        <taxon>Sar</taxon>
        <taxon>Alveolata</taxon>
        <taxon>Dinophyceae</taxon>
        <taxon>Suessiales</taxon>
        <taxon>Symbiodiniaceae</taxon>
        <taxon>Cladocopium</taxon>
    </lineage>
</organism>
<evidence type="ECO:0000256" key="8">
    <source>
        <dbReference type="ARBA" id="ARBA00023098"/>
    </source>
</evidence>
<sequence>MTLLQSHAPRSLRRPKGDTFSCKAEDDTERGSKDLAIQEVRPGFVPSLKPLPLERNTLHVTSRMGLAGFIPGAAVHIVATMAGLVPFTMGYTVGKLWSLAGCKLADSPSFKAGCYSLLFANGIFPTVLYDKNGQLVPLIDVDDRETLLRSTPFMVANHISYLDALVLPLALQMPKFMSMASVRNYPLFGTLGEDLDFVWVNRGSKGSRSEAVQAIDAHVQAWKPGERPLVIFPEGTTSNGTSLLDFKQGAFMSGAPVRPVLLKHTGSWDPAVTDYLMTEDGARVLYSDGEWAMNFWANLLHSCTVLVCEHYIPSAEEKADASLYAKNVRQYMLEKHRELELVCKTSRDQVDTVLREWRQRLQLQRRFVAEALDAPKTRLRMRLTKRHQRNLQGRALES</sequence>
<evidence type="ECO:0000256" key="13">
    <source>
        <dbReference type="SAM" id="MobiDB-lite"/>
    </source>
</evidence>
<evidence type="ECO:0000256" key="7">
    <source>
        <dbReference type="ARBA" id="ARBA00022989"/>
    </source>
</evidence>
<comment type="caution">
    <text evidence="15">The sequence shown here is derived from an EMBL/GenBank/DDBJ whole genome shotgun (WGS) entry which is preliminary data.</text>
</comment>
<evidence type="ECO:0000313" key="17">
    <source>
        <dbReference type="Proteomes" id="UP001152797"/>
    </source>
</evidence>
<dbReference type="AlphaFoldDB" id="A0A9P1FWN9"/>
<keyword evidence="9" id="KW-0472">Membrane</keyword>
<gene>
    <name evidence="15" type="ORF">C1SCF055_LOCUS16131</name>
</gene>
<dbReference type="CDD" id="cd07991">
    <property type="entry name" value="LPLAT_LPCAT1-like"/>
    <property type="match status" value="1"/>
</dbReference>
<evidence type="ECO:0000259" key="14">
    <source>
        <dbReference type="SMART" id="SM00563"/>
    </source>
</evidence>
<feature type="region of interest" description="Disordered" evidence="13">
    <location>
        <begin position="1"/>
        <end position="32"/>
    </location>
</feature>
<evidence type="ECO:0000256" key="2">
    <source>
        <dbReference type="ARBA" id="ARBA00005189"/>
    </source>
</evidence>
<evidence type="ECO:0000313" key="15">
    <source>
        <dbReference type="EMBL" id="CAI3989032.1"/>
    </source>
</evidence>
<dbReference type="PANTHER" id="PTHR23063:SF52">
    <property type="entry name" value="LYSOPHOSPHATIDYLCHOLINE ACYLTRANSFERASE"/>
    <property type="match status" value="1"/>
</dbReference>
<keyword evidence="12 16" id="KW-0012">Acyltransferase</keyword>
<dbReference type="EMBL" id="CAMXCT010001326">
    <property type="protein sequence ID" value="CAI3989032.1"/>
    <property type="molecule type" value="Genomic_DNA"/>
</dbReference>
<keyword evidence="7" id="KW-1133">Transmembrane helix</keyword>
<dbReference type="GO" id="GO:0008374">
    <property type="term" value="F:O-acyltransferase activity"/>
    <property type="evidence" value="ECO:0007669"/>
    <property type="project" value="InterPro"/>
</dbReference>
<dbReference type="GO" id="GO:0016020">
    <property type="term" value="C:membrane"/>
    <property type="evidence" value="ECO:0007669"/>
    <property type="project" value="UniProtKB-SubCell"/>
</dbReference>
<evidence type="ECO:0000256" key="9">
    <source>
        <dbReference type="ARBA" id="ARBA00023136"/>
    </source>
</evidence>
<proteinExistence type="inferred from homology"/>
<dbReference type="SMART" id="SM00563">
    <property type="entry name" value="PlsC"/>
    <property type="match status" value="1"/>
</dbReference>
<dbReference type="OrthoDB" id="272512at2759"/>
<dbReference type="EMBL" id="CAMXCT020001326">
    <property type="protein sequence ID" value="CAL1142407.1"/>
    <property type="molecule type" value="Genomic_DNA"/>
</dbReference>
<evidence type="ECO:0000256" key="5">
    <source>
        <dbReference type="ARBA" id="ARBA00022679"/>
    </source>
</evidence>
<dbReference type="SUPFAM" id="SSF69593">
    <property type="entry name" value="Glycerol-3-phosphate (1)-acyltransferase"/>
    <property type="match status" value="1"/>
</dbReference>
<evidence type="ECO:0000256" key="12">
    <source>
        <dbReference type="ARBA" id="ARBA00023315"/>
    </source>
</evidence>
<keyword evidence="5" id="KW-0808">Transferase</keyword>
<dbReference type="Pfam" id="PF01553">
    <property type="entry name" value="Acyltransferase"/>
    <property type="match status" value="1"/>
</dbReference>
<dbReference type="InterPro" id="IPR045252">
    <property type="entry name" value="LPCAT1-like"/>
</dbReference>
<keyword evidence="6" id="KW-0812">Transmembrane</keyword>
<dbReference type="EMBL" id="CAMXCT030001326">
    <property type="protein sequence ID" value="CAL4776344.1"/>
    <property type="molecule type" value="Genomic_DNA"/>
</dbReference>
<protein>
    <submittedName>
        <fullName evidence="16">Lysophospholipid acyltransferase LPEAT1</fullName>
    </submittedName>
</protein>
<dbReference type="GO" id="GO:0008654">
    <property type="term" value="P:phospholipid biosynthetic process"/>
    <property type="evidence" value="ECO:0007669"/>
    <property type="project" value="UniProtKB-KW"/>
</dbReference>
<evidence type="ECO:0000256" key="11">
    <source>
        <dbReference type="ARBA" id="ARBA00023264"/>
    </source>
</evidence>